<dbReference type="PANTHER" id="PTHR44755">
    <property type="entry name" value="NATRIURETIC PEPTIDE RECEPTOR 3-RELATED"/>
    <property type="match status" value="1"/>
</dbReference>
<evidence type="ECO:0000256" key="8">
    <source>
        <dbReference type="SAM" id="SignalP"/>
    </source>
</evidence>
<dbReference type="Proteomes" id="UP000694871">
    <property type="component" value="Unplaced"/>
</dbReference>
<dbReference type="InterPro" id="IPR052612">
    <property type="entry name" value="ANP_Clearance_Receptor"/>
</dbReference>
<keyword evidence="7" id="KW-0325">Glycoprotein</keyword>
<evidence type="ECO:0000256" key="2">
    <source>
        <dbReference type="ARBA" id="ARBA00022692"/>
    </source>
</evidence>
<dbReference type="PANTHER" id="PTHR44755:SF8">
    <property type="entry name" value="RECEPTOR LIGAND BINDING REGION DOMAIN-CONTAINING PROTEIN"/>
    <property type="match status" value="1"/>
</dbReference>
<dbReference type="InterPro" id="IPR028082">
    <property type="entry name" value="Peripla_BP_I"/>
</dbReference>
<comment type="subcellular location">
    <subcellularLocation>
        <location evidence="1">Membrane</location>
        <topology evidence="1">Single-pass type I membrane protein</topology>
    </subcellularLocation>
</comment>
<dbReference type="RefSeq" id="XP_015282242.1">
    <property type="nucleotide sequence ID" value="XM_015426756.1"/>
</dbReference>
<protein>
    <submittedName>
        <fullName evidence="11">Atrial natriuretic peptide receptor 2-like</fullName>
    </submittedName>
</protein>
<dbReference type="PRINTS" id="PR00255">
    <property type="entry name" value="NATPEPTIDER"/>
</dbReference>
<evidence type="ECO:0000256" key="4">
    <source>
        <dbReference type="ARBA" id="ARBA00022989"/>
    </source>
</evidence>
<evidence type="ECO:0000259" key="9">
    <source>
        <dbReference type="Pfam" id="PF01094"/>
    </source>
</evidence>
<keyword evidence="10" id="KW-1185">Reference proteome</keyword>
<evidence type="ECO:0000313" key="11">
    <source>
        <dbReference type="RefSeq" id="XP_015282242.1"/>
    </source>
</evidence>
<keyword evidence="5" id="KW-0472">Membrane</keyword>
<evidence type="ECO:0000256" key="3">
    <source>
        <dbReference type="ARBA" id="ARBA00022729"/>
    </source>
</evidence>
<keyword evidence="3 8" id="KW-0732">Signal</keyword>
<dbReference type="Gene3D" id="3.40.50.2300">
    <property type="match status" value="2"/>
</dbReference>
<dbReference type="Pfam" id="PF01094">
    <property type="entry name" value="ANF_receptor"/>
    <property type="match status" value="1"/>
</dbReference>
<keyword evidence="4" id="KW-1133">Transmembrane helix</keyword>
<evidence type="ECO:0000256" key="5">
    <source>
        <dbReference type="ARBA" id="ARBA00023136"/>
    </source>
</evidence>
<feature type="signal peptide" evidence="8">
    <location>
        <begin position="1"/>
        <end position="22"/>
    </location>
</feature>
<dbReference type="InterPro" id="IPR001170">
    <property type="entry name" value="ANPR/GUC"/>
</dbReference>
<dbReference type="SUPFAM" id="SSF53822">
    <property type="entry name" value="Periplasmic binding protein-like I"/>
    <property type="match status" value="1"/>
</dbReference>
<dbReference type="InterPro" id="IPR001828">
    <property type="entry name" value="ANF_lig-bd_rcpt"/>
</dbReference>
<sequence>MAVPLLLQLLGALATLLAPSTARPVAANASAAPSVVEVRVGVLLPEHMPYPWAYPWARPRVGPALSLALEALEPQLRHAGLALRTTFASTENKNGDCDYDVAFRKTIDLQSSHDPDVLLGLACSISSSLAALARHWRLPLLRAGDSWSHTSRASGNTTVYAGPARPADRRAFEEQLLRHFNWTCPPVFAVGPGSDWRHHYSWLTFEQHSWVAPTLTDRMYRYEKRVDEAVRFIRANGRVVYILGSPETLQEIMRLVQAQNMANGDYVFIHLDILGRSLRAEGHREAAKPWQSKESRDVGGLREAFQTVLVVTYHGIQTPEYQQFQSRVILRAQRDFGVALNDSLGTLVAGCFHDVLLLYLRALNETLREGGTKRDTSRILEKMRGLKIQGVTGTVSINSDNDREMDFDLWAMRDVESGEYQVVAHYVGSEKQIKWLGPIHWKKGGPPLDNPPCAFDMDDPSRGTEFIWKGVTEFKS</sequence>
<keyword evidence="6" id="KW-0675">Receptor</keyword>
<accession>A0ABM1L8F5</accession>
<gene>
    <name evidence="11" type="primary">LOC107123506</name>
</gene>
<evidence type="ECO:0000256" key="7">
    <source>
        <dbReference type="ARBA" id="ARBA00023180"/>
    </source>
</evidence>
<reference evidence="11" key="1">
    <citation type="submission" date="2025-08" db="UniProtKB">
        <authorList>
            <consortium name="RefSeq"/>
        </authorList>
    </citation>
    <scope>IDENTIFICATION</scope>
</reference>
<proteinExistence type="predicted"/>
<keyword evidence="2" id="KW-0812">Transmembrane</keyword>
<organism evidence="10 11">
    <name type="scientific">Gekko japonicus</name>
    <name type="common">Schlegel's Japanese gecko</name>
    <dbReference type="NCBI Taxonomy" id="146911"/>
    <lineage>
        <taxon>Eukaryota</taxon>
        <taxon>Metazoa</taxon>
        <taxon>Chordata</taxon>
        <taxon>Craniata</taxon>
        <taxon>Vertebrata</taxon>
        <taxon>Euteleostomi</taxon>
        <taxon>Lepidosauria</taxon>
        <taxon>Squamata</taxon>
        <taxon>Bifurcata</taxon>
        <taxon>Gekkota</taxon>
        <taxon>Gekkonidae</taxon>
        <taxon>Gekkoninae</taxon>
        <taxon>Gekko</taxon>
    </lineage>
</organism>
<evidence type="ECO:0000256" key="1">
    <source>
        <dbReference type="ARBA" id="ARBA00004479"/>
    </source>
</evidence>
<evidence type="ECO:0000256" key="6">
    <source>
        <dbReference type="ARBA" id="ARBA00023170"/>
    </source>
</evidence>
<name>A0ABM1L8F5_GEKJA</name>
<feature type="chain" id="PRO_5045508030" evidence="8">
    <location>
        <begin position="23"/>
        <end position="476"/>
    </location>
</feature>
<dbReference type="GeneID" id="107123506"/>
<feature type="domain" description="Receptor ligand binding region" evidence="9">
    <location>
        <begin position="91"/>
        <end position="412"/>
    </location>
</feature>
<evidence type="ECO:0000313" key="10">
    <source>
        <dbReference type="Proteomes" id="UP000694871"/>
    </source>
</evidence>